<evidence type="ECO:0000313" key="2">
    <source>
        <dbReference type="Proteomes" id="UP000789702"/>
    </source>
</evidence>
<gene>
    <name evidence="1" type="ORF">DHETER_LOCUS4963</name>
</gene>
<evidence type="ECO:0000313" key="1">
    <source>
        <dbReference type="EMBL" id="CAG8544749.1"/>
    </source>
</evidence>
<comment type="caution">
    <text evidence="1">The sequence shown here is derived from an EMBL/GenBank/DDBJ whole genome shotgun (WGS) entry which is preliminary data.</text>
</comment>
<accession>A0ACA9LVU2</accession>
<feature type="non-terminal residue" evidence="1">
    <location>
        <position position="1"/>
    </location>
</feature>
<proteinExistence type="predicted"/>
<protein>
    <submittedName>
        <fullName evidence="1">3504_t:CDS:1</fullName>
    </submittedName>
</protein>
<reference evidence="1" key="1">
    <citation type="submission" date="2021-06" db="EMBL/GenBank/DDBJ databases">
        <authorList>
            <person name="Kallberg Y."/>
            <person name="Tangrot J."/>
            <person name="Rosling A."/>
        </authorList>
    </citation>
    <scope>NUCLEOTIDE SEQUENCE</scope>
    <source>
        <strain evidence="1">IL203A</strain>
    </source>
</reference>
<name>A0ACA9LVU2_9GLOM</name>
<dbReference type="Proteomes" id="UP000789702">
    <property type="component" value="Unassembled WGS sequence"/>
</dbReference>
<dbReference type="EMBL" id="CAJVPU010005220">
    <property type="protein sequence ID" value="CAG8544749.1"/>
    <property type="molecule type" value="Genomic_DNA"/>
</dbReference>
<keyword evidence="2" id="KW-1185">Reference proteome</keyword>
<organism evidence="1 2">
    <name type="scientific">Dentiscutata heterogama</name>
    <dbReference type="NCBI Taxonomy" id="1316150"/>
    <lineage>
        <taxon>Eukaryota</taxon>
        <taxon>Fungi</taxon>
        <taxon>Fungi incertae sedis</taxon>
        <taxon>Mucoromycota</taxon>
        <taxon>Glomeromycotina</taxon>
        <taxon>Glomeromycetes</taxon>
        <taxon>Diversisporales</taxon>
        <taxon>Gigasporaceae</taxon>
        <taxon>Dentiscutata</taxon>
    </lineage>
</organism>
<sequence length="89" mass="10089">KRIIQRCLAVRPDLLPKDQTQLTIKDYIAGLRPCRKGGVRVDAEWITSEEFGKKILICHNYGHGGAGYESSYGTAKHVIKVMKEMLQMQ</sequence>